<feature type="domain" description="Mycothiol-dependent maleylpyruvate isomerase metal-binding" evidence="1">
    <location>
        <begin position="6"/>
        <end position="129"/>
    </location>
</feature>
<evidence type="ECO:0000313" key="2">
    <source>
        <dbReference type="EMBL" id="MFD1236939.1"/>
    </source>
</evidence>
<dbReference type="Pfam" id="PF11716">
    <property type="entry name" value="MDMPI_N"/>
    <property type="match status" value="1"/>
</dbReference>
<organism evidence="2 3">
    <name type="scientific">Pseudonocardia benzenivorans</name>
    <dbReference type="NCBI Taxonomy" id="228005"/>
    <lineage>
        <taxon>Bacteria</taxon>
        <taxon>Bacillati</taxon>
        <taxon>Actinomycetota</taxon>
        <taxon>Actinomycetes</taxon>
        <taxon>Pseudonocardiales</taxon>
        <taxon>Pseudonocardiaceae</taxon>
        <taxon>Pseudonocardia</taxon>
    </lineage>
</organism>
<keyword evidence="2" id="KW-0413">Isomerase</keyword>
<dbReference type="InterPro" id="IPR024344">
    <property type="entry name" value="MDMPI_metal-binding"/>
</dbReference>
<keyword evidence="3" id="KW-1185">Reference proteome</keyword>
<proteinExistence type="predicted"/>
<name>A0ABW3VRK5_9PSEU</name>
<reference evidence="3" key="1">
    <citation type="journal article" date="2019" name="Int. J. Syst. Evol. Microbiol.">
        <title>The Global Catalogue of Microorganisms (GCM) 10K type strain sequencing project: providing services to taxonomists for standard genome sequencing and annotation.</title>
        <authorList>
            <consortium name="The Broad Institute Genomics Platform"/>
            <consortium name="The Broad Institute Genome Sequencing Center for Infectious Disease"/>
            <person name="Wu L."/>
            <person name="Ma J."/>
        </authorList>
    </citation>
    <scope>NUCLEOTIDE SEQUENCE [LARGE SCALE GENOMIC DNA]</scope>
    <source>
        <strain evidence="3">CCUG 49018</strain>
    </source>
</reference>
<protein>
    <submittedName>
        <fullName evidence="2">Maleylpyruvate isomerase N-terminal domain-containing protein</fullName>
    </submittedName>
</protein>
<gene>
    <name evidence="2" type="ORF">ACFQ34_26930</name>
</gene>
<accession>A0ABW3VRK5</accession>
<dbReference type="EMBL" id="JBHTMB010000249">
    <property type="protein sequence ID" value="MFD1236939.1"/>
    <property type="molecule type" value="Genomic_DNA"/>
</dbReference>
<evidence type="ECO:0000313" key="3">
    <source>
        <dbReference type="Proteomes" id="UP001597182"/>
    </source>
</evidence>
<dbReference type="Proteomes" id="UP001597182">
    <property type="component" value="Unassembled WGS sequence"/>
</dbReference>
<sequence length="195" mass="20417">MDADDVRQAAAASATLLEPAAERDWSVAASGVDMSVAGVVAHVGQTLLQFAADLAAGGSPVAALHVRLDPAVPAAELLATTAVCAEVLACVVETMPPEVRGHHPFGAADPAGFAAMGCLELLVHTDDAARGLGLVFEPDAHLAQHVLHRLFPAAPRGARSWPTLRWSTGRCALDADHPRLQQWRWRSAPPDGRPV</sequence>
<comment type="caution">
    <text evidence="2">The sequence shown here is derived from an EMBL/GenBank/DDBJ whole genome shotgun (WGS) entry which is preliminary data.</text>
</comment>
<dbReference type="GO" id="GO:0016853">
    <property type="term" value="F:isomerase activity"/>
    <property type="evidence" value="ECO:0007669"/>
    <property type="project" value="UniProtKB-KW"/>
</dbReference>
<evidence type="ECO:0000259" key="1">
    <source>
        <dbReference type="Pfam" id="PF11716"/>
    </source>
</evidence>
<dbReference type="RefSeq" id="WP_346091482.1">
    <property type="nucleotide sequence ID" value="NZ_BAABKS010000027.1"/>
</dbReference>